<feature type="transmembrane region" description="Helical" evidence="20">
    <location>
        <begin position="832"/>
        <end position="855"/>
    </location>
</feature>
<sequence>MNRLKFVGMDGDSDDLSGCTSSGSPAFVPEFSDSDSDSDGDSGDSFNSFMSTESNLPGNSKNRPRTHSKSPIQHTNDTPSEQQQVPESSSSPPWTVQRQRSLSVQAKTGDSGEERKEGAGSFDTNHAGSIGSSCQQAGDVWVVPGNKYLFARPKACSYFRGSDCLRHFAKMCGAKNPESLTSTKLRKQTATLSQVLNLSNTELDQLADFLGHDVRVHRQFYRLPEGTLQLAKVSKILMALEQGRMAEFKGKGLDDITIDPEDHALQDSEDEDENQNIEEDLDAEMPDETNETSQPVTIETSSHPSLQAVQRPSRKGPSCTPTSARRTVVKRTWNPREVKAVEKHLMHFINSCRVPGKADSSSCSCSILRAAPIRSTAMAPRPEENTDHSHNLEKSSSSKDAHIPPAYSTVDLMNGEKDEDDPWDLPELKDTGVKWSGKAAGDIFQENAVLSNPVAGLVIGVLVTVLVQSSSTSSSIVVSMVSSGLLEVKSAVPIIMGANIGTSVTNTIVAMMQAGDRNEFRRAFAGATVHDFFNWLSVMILLPLEVATGVLYKLTALIIDSFNIQSGEDAPDLLNVITDPLTDSIVQLDKSVITGIATGDPAARNKSLVKRWCKTFSNTSTINVTVDNCTDSSLCWEEGNLNWTQINITTTINLEKCRHLFANVNLPDLAIGLILMALSLLILCTCLILIVKLLNSMLKGQVAVVIKKVLNTDFPFPFTWVTGYIAIMVGAGMTFIVQSSSVFTSAITPLVGIGVISLERAYPLTLGSNIGTTTTAILAAMASPGETLANSLQIALCHFFFNIMGILLWYPFPFQRIPIRLARGLGNKTARYRWFAAFYLFLCFLVMPILVFGLSLAGWQVLVGVGVPIVAVFLFAIIVNVMQKKCARFLPSFLRTWDFLPKPLHSLAPWDRVVTVSLGFCGKHCCCCCRCCRCCNKEEEDERMTKGSVKSLQMYDNPALDKDEDIVKSTHL</sequence>
<feature type="compositionally biased region" description="Polar residues" evidence="19">
    <location>
        <begin position="291"/>
        <end position="310"/>
    </location>
</feature>
<comment type="caution">
    <text evidence="21">The sequence shown here is derived from an EMBL/GenBank/DDBJ whole genome shotgun (WGS) entry which is preliminary data.</text>
</comment>
<evidence type="ECO:0000256" key="17">
    <source>
        <dbReference type="ARBA" id="ARBA00034042"/>
    </source>
</evidence>
<comment type="catalytic activity">
    <reaction evidence="17">
        <text>3 Na(+)(out) + phosphate(out) = 3 Na(+)(in) + phosphate(in)</text>
        <dbReference type="Rhea" id="RHEA:71255"/>
        <dbReference type="ChEBI" id="CHEBI:29101"/>
        <dbReference type="ChEBI" id="CHEBI:43474"/>
    </reaction>
    <physiologicalReaction direction="left-to-right" evidence="17">
        <dbReference type="Rhea" id="RHEA:71256"/>
    </physiologicalReaction>
</comment>
<dbReference type="GO" id="GO:0016324">
    <property type="term" value="C:apical plasma membrane"/>
    <property type="evidence" value="ECO:0007669"/>
    <property type="project" value="UniProtKB-SubCell"/>
</dbReference>
<feature type="transmembrane region" description="Helical" evidence="20">
    <location>
        <begin position="669"/>
        <end position="694"/>
    </location>
</feature>
<feature type="compositionally biased region" description="Polar residues" evidence="19">
    <location>
        <begin position="69"/>
        <end position="78"/>
    </location>
</feature>
<feature type="transmembrane region" description="Helical" evidence="20">
    <location>
        <begin position="766"/>
        <end position="785"/>
    </location>
</feature>
<evidence type="ECO:0000256" key="10">
    <source>
        <dbReference type="ARBA" id="ARBA00023136"/>
    </source>
</evidence>
<evidence type="ECO:0000256" key="15">
    <source>
        <dbReference type="ARBA" id="ARBA00029768"/>
    </source>
</evidence>
<evidence type="ECO:0000256" key="12">
    <source>
        <dbReference type="ARBA" id="ARBA00023180"/>
    </source>
</evidence>
<comment type="similarity">
    <text evidence="2">Belongs to the SLC34A transporter family.</text>
</comment>
<feature type="compositionally biased region" description="Polar residues" evidence="19">
    <location>
        <begin position="94"/>
        <end position="108"/>
    </location>
</feature>
<keyword evidence="10 20" id="KW-0472">Membrane</keyword>
<reference evidence="22" key="1">
    <citation type="submission" date="2024-04" db="EMBL/GenBank/DDBJ databases">
        <title>Salinicola lusitanus LLJ914,a marine bacterium isolated from the Okinawa Trough.</title>
        <authorList>
            <person name="Li J."/>
        </authorList>
    </citation>
    <scope>NUCLEOTIDE SEQUENCE [LARGE SCALE GENOMIC DNA]</scope>
</reference>
<gene>
    <name evidence="21" type="ORF">WMY93_024539</name>
</gene>
<dbReference type="InterPro" id="IPR003841">
    <property type="entry name" value="Na/Pi_transpt"/>
</dbReference>
<evidence type="ECO:0000256" key="19">
    <source>
        <dbReference type="SAM" id="MobiDB-lite"/>
    </source>
</evidence>
<dbReference type="GO" id="GO:0044341">
    <property type="term" value="P:sodium-dependent phosphate transport"/>
    <property type="evidence" value="ECO:0007669"/>
    <property type="project" value="InterPro"/>
</dbReference>
<keyword evidence="13" id="KW-0915">Sodium</keyword>
<proteinExistence type="inferred from homology"/>
<keyword evidence="22" id="KW-1185">Reference proteome</keyword>
<dbReference type="GO" id="GO:0005436">
    <property type="term" value="F:sodium:phosphate symporter activity"/>
    <property type="evidence" value="ECO:0007669"/>
    <property type="project" value="InterPro"/>
</dbReference>
<accession>A0AAW0N5G7</accession>
<feature type="region of interest" description="Disordered" evidence="19">
    <location>
        <begin position="376"/>
        <end position="406"/>
    </location>
</feature>
<evidence type="ECO:0000256" key="18">
    <source>
        <dbReference type="ARBA" id="ARBA00034091"/>
    </source>
</evidence>
<feature type="compositionally biased region" description="Acidic residues" evidence="19">
    <location>
        <begin position="32"/>
        <end position="42"/>
    </location>
</feature>
<evidence type="ECO:0000256" key="7">
    <source>
        <dbReference type="ARBA" id="ARBA00022847"/>
    </source>
</evidence>
<dbReference type="GO" id="GO:0030643">
    <property type="term" value="P:intracellular phosphate ion homeostasis"/>
    <property type="evidence" value="ECO:0007669"/>
    <property type="project" value="TreeGrafter"/>
</dbReference>
<organism evidence="21 22">
    <name type="scientific">Mugilogobius chulae</name>
    <name type="common">yellowstripe goby</name>
    <dbReference type="NCBI Taxonomy" id="88201"/>
    <lineage>
        <taxon>Eukaryota</taxon>
        <taxon>Metazoa</taxon>
        <taxon>Chordata</taxon>
        <taxon>Craniata</taxon>
        <taxon>Vertebrata</taxon>
        <taxon>Euteleostomi</taxon>
        <taxon>Actinopterygii</taxon>
        <taxon>Neopterygii</taxon>
        <taxon>Teleostei</taxon>
        <taxon>Neoteleostei</taxon>
        <taxon>Acanthomorphata</taxon>
        <taxon>Gobiaria</taxon>
        <taxon>Gobiiformes</taxon>
        <taxon>Gobioidei</taxon>
        <taxon>Gobiidae</taxon>
        <taxon>Gobionellinae</taxon>
        <taxon>Mugilogobius</taxon>
    </lineage>
</organism>
<feature type="region of interest" description="Disordered" evidence="19">
    <location>
        <begin position="1"/>
        <end position="124"/>
    </location>
</feature>
<keyword evidence="12" id="KW-0325">Glycoprotein</keyword>
<keyword evidence="7" id="KW-0769">Symport</keyword>
<comment type="function">
    <text evidence="18">Involved in actively transporting phosphate into cells via Na(+) cotransport.</text>
</comment>
<feature type="transmembrane region" description="Helical" evidence="20">
    <location>
        <begin position="742"/>
        <end position="759"/>
    </location>
</feature>
<evidence type="ECO:0000256" key="11">
    <source>
        <dbReference type="ARBA" id="ARBA00023157"/>
    </source>
</evidence>
<evidence type="ECO:0000256" key="1">
    <source>
        <dbReference type="ARBA" id="ARBA00004424"/>
    </source>
</evidence>
<keyword evidence="4" id="KW-0813">Transport</keyword>
<name>A0AAW0N5G7_9GOBI</name>
<evidence type="ECO:0000313" key="21">
    <source>
        <dbReference type="EMBL" id="KAK7888979.1"/>
    </source>
</evidence>
<evidence type="ECO:0000256" key="6">
    <source>
        <dbReference type="ARBA" id="ARBA00022692"/>
    </source>
</evidence>
<dbReference type="EMBL" id="JBBPFD010000018">
    <property type="protein sequence ID" value="KAK7888979.1"/>
    <property type="molecule type" value="Genomic_DNA"/>
</dbReference>
<evidence type="ECO:0000256" key="20">
    <source>
        <dbReference type="SAM" id="Phobius"/>
    </source>
</evidence>
<evidence type="ECO:0000256" key="13">
    <source>
        <dbReference type="ARBA" id="ARBA00023201"/>
    </source>
</evidence>
<dbReference type="GO" id="GO:0005903">
    <property type="term" value="C:brush border"/>
    <property type="evidence" value="ECO:0007669"/>
    <property type="project" value="TreeGrafter"/>
</dbReference>
<dbReference type="NCBIfam" id="TIGR01013">
    <property type="entry name" value="2a58"/>
    <property type="match status" value="1"/>
</dbReference>
<feature type="compositionally biased region" description="Acidic residues" evidence="19">
    <location>
        <begin position="267"/>
        <end position="290"/>
    </location>
</feature>
<feature type="compositionally biased region" description="Polar residues" evidence="19">
    <location>
        <begin position="46"/>
        <end position="61"/>
    </location>
</feature>
<feature type="transmembrane region" description="Helical" evidence="20">
    <location>
        <begin position="714"/>
        <end position="736"/>
    </location>
</feature>
<evidence type="ECO:0000256" key="14">
    <source>
        <dbReference type="ARBA" id="ARBA00029612"/>
    </source>
</evidence>
<keyword evidence="9" id="KW-0406">Ion transport</keyword>
<keyword evidence="6 20" id="KW-0812">Transmembrane</keyword>
<feature type="region of interest" description="Disordered" evidence="19">
    <location>
        <begin position="263"/>
        <end position="330"/>
    </location>
</feature>
<keyword evidence="8 20" id="KW-1133">Transmembrane helix</keyword>
<dbReference type="Proteomes" id="UP001460270">
    <property type="component" value="Unassembled WGS sequence"/>
</dbReference>
<dbReference type="PANTHER" id="PTHR10010:SF23">
    <property type="entry name" value="SODIUM-DEPENDENT PHOSPHATE TRANSPORT PROTEIN 2B"/>
    <property type="match status" value="1"/>
</dbReference>
<feature type="compositionally biased region" description="Low complexity" evidence="19">
    <location>
        <begin position="79"/>
        <end position="93"/>
    </location>
</feature>
<comment type="subcellular location">
    <subcellularLocation>
        <location evidence="1">Apical cell membrane</location>
        <topology evidence="1">Multi-pass membrane protein</topology>
    </subcellularLocation>
</comment>
<evidence type="ECO:0000256" key="16">
    <source>
        <dbReference type="ARBA" id="ARBA00031843"/>
    </source>
</evidence>
<keyword evidence="11" id="KW-1015">Disulfide bond</keyword>
<evidence type="ECO:0000256" key="5">
    <source>
        <dbReference type="ARBA" id="ARBA00022475"/>
    </source>
</evidence>
<evidence type="ECO:0000256" key="3">
    <source>
        <dbReference type="ARBA" id="ARBA00020024"/>
    </source>
</evidence>
<evidence type="ECO:0000313" key="22">
    <source>
        <dbReference type="Proteomes" id="UP001460270"/>
    </source>
</evidence>
<dbReference type="Pfam" id="PF02690">
    <property type="entry name" value="Na_Pi_cotrans"/>
    <property type="match status" value="2"/>
</dbReference>
<evidence type="ECO:0000256" key="8">
    <source>
        <dbReference type="ARBA" id="ARBA00022989"/>
    </source>
</evidence>
<feature type="compositionally biased region" description="Basic and acidic residues" evidence="19">
    <location>
        <begin position="381"/>
        <end position="402"/>
    </location>
</feature>
<protein>
    <recommendedName>
        <fullName evidence="3">Sodium-dependent phosphate transport protein 2B</fullName>
    </recommendedName>
    <alternativeName>
        <fullName evidence="16">Na(+)-dependent phosphate cotransporter 2B</fullName>
    </alternativeName>
    <alternativeName>
        <fullName evidence="14">Sodium/phosphate cotransporter 2B</fullName>
    </alternativeName>
    <alternativeName>
        <fullName evidence="15">Solute carrier family 34 member 2</fullName>
    </alternativeName>
</protein>
<dbReference type="PANTHER" id="PTHR10010">
    <property type="entry name" value="SOLUTE CARRIER FAMILY 34 SODIUM PHOSPHATE , MEMBER 2-RELATED"/>
    <property type="match status" value="1"/>
</dbReference>
<dbReference type="AlphaFoldDB" id="A0AAW0N5G7"/>
<feature type="transmembrane region" description="Helical" evidence="20">
    <location>
        <begin position="861"/>
        <end position="882"/>
    </location>
</feature>
<feature type="transmembrane region" description="Helical" evidence="20">
    <location>
        <begin position="791"/>
        <end position="812"/>
    </location>
</feature>
<keyword evidence="13" id="KW-0739">Sodium transport</keyword>
<keyword evidence="5" id="KW-1003">Cell membrane</keyword>
<evidence type="ECO:0000256" key="9">
    <source>
        <dbReference type="ARBA" id="ARBA00023065"/>
    </source>
</evidence>
<evidence type="ECO:0000256" key="2">
    <source>
        <dbReference type="ARBA" id="ARBA00005808"/>
    </source>
</evidence>
<evidence type="ECO:0000256" key="4">
    <source>
        <dbReference type="ARBA" id="ARBA00022448"/>
    </source>
</evidence>
<dbReference type="GO" id="GO:0031982">
    <property type="term" value="C:vesicle"/>
    <property type="evidence" value="ECO:0007669"/>
    <property type="project" value="TreeGrafter"/>
</dbReference>